<reference evidence="16" key="1">
    <citation type="journal article" date="2017" name="Nat. Commun.">
        <title>The North American bullfrog draft genome provides insight into hormonal regulation of long noncoding RNA.</title>
        <authorList>
            <person name="Hammond S.A."/>
            <person name="Warren R.L."/>
            <person name="Vandervalk B.P."/>
            <person name="Kucuk E."/>
            <person name="Khan H."/>
            <person name="Gibb E.A."/>
            <person name="Pandoh P."/>
            <person name="Kirk H."/>
            <person name="Zhao Y."/>
            <person name="Jones M."/>
            <person name="Mungall A.J."/>
            <person name="Coope R."/>
            <person name="Pleasance S."/>
            <person name="Moore R.A."/>
            <person name="Holt R.A."/>
            <person name="Round J.M."/>
            <person name="Ohora S."/>
            <person name="Walle B.V."/>
            <person name="Veldhoen N."/>
            <person name="Helbing C.C."/>
            <person name="Birol I."/>
        </authorList>
    </citation>
    <scope>NUCLEOTIDE SEQUENCE [LARGE SCALE GENOMIC DNA]</scope>
</reference>
<comment type="function">
    <text evidence="10">Interacts strongly with CDK4 and CDK6 and inhibits them.</text>
</comment>
<evidence type="ECO:0000256" key="9">
    <source>
        <dbReference type="ARBA" id="ARBA00038438"/>
    </source>
</evidence>
<keyword evidence="3" id="KW-0963">Cytoplasm</keyword>
<evidence type="ECO:0000256" key="7">
    <source>
        <dbReference type="ARBA" id="ARBA00023242"/>
    </source>
</evidence>
<protein>
    <recommendedName>
        <fullName evidence="12">Cyclin-dependent kinase 4 inhibitor D</fullName>
    </recommendedName>
    <alternativeName>
        <fullName evidence="13">p19-INK4d</fullName>
    </alternativeName>
</protein>
<keyword evidence="6 14" id="KW-0040">ANK repeat</keyword>
<dbReference type="EMBL" id="KV928309">
    <property type="protein sequence ID" value="PIO33828.1"/>
    <property type="molecule type" value="Genomic_DNA"/>
</dbReference>
<dbReference type="PANTHER" id="PTHR24201:SF7">
    <property type="entry name" value="CYCLIN-DEPENDENT KINASE 4 INHIBITOR D"/>
    <property type="match status" value="1"/>
</dbReference>
<dbReference type="InterPro" id="IPR002110">
    <property type="entry name" value="Ankyrin_rpt"/>
</dbReference>
<comment type="similarity">
    <text evidence="9">Belongs to the CDKN2 cyclin-dependent kinase inhibitor family.</text>
</comment>
<evidence type="ECO:0000256" key="11">
    <source>
        <dbReference type="ARBA" id="ARBA00065666"/>
    </source>
</evidence>
<dbReference type="GO" id="GO:0005737">
    <property type="term" value="C:cytoplasm"/>
    <property type="evidence" value="ECO:0007669"/>
    <property type="project" value="UniProtKB-SubCell"/>
</dbReference>
<keyword evidence="4" id="KW-0677">Repeat</keyword>
<evidence type="ECO:0000256" key="13">
    <source>
        <dbReference type="ARBA" id="ARBA00082064"/>
    </source>
</evidence>
<dbReference type="PANTHER" id="PTHR24201">
    <property type="entry name" value="ANK_REP_REGION DOMAIN-CONTAINING PROTEIN"/>
    <property type="match status" value="1"/>
</dbReference>
<evidence type="ECO:0000256" key="2">
    <source>
        <dbReference type="ARBA" id="ARBA00004496"/>
    </source>
</evidence>
<proteinExistence type="inferred from homology"/>
<dbReference type="SUPFAM" id="SSF48403">
    <property type="entry name" value="Ankyrin repeat"/>
    <property type="match status" value="1"/>
</dbReference>
<sequence length="186" mass="20159">MSPAGAWYEDLCGGFNLRCSSVNPPMLLQETSAGDLLTKASAQGDIEEVKRLLHQERIHPDCLNHFGRTALQVMMFGSTSVASELLKQGATANIQDSHGITPAHDAARTGFLDTLQILVQYGADLNVPDVSGSLPIHLALREGHLPVVVYLAPRSNLQHHDREGRTPLQLASMLDPSLAAVLEQYT</sequence>
<dbReference type="OrthoDB" id="21416at2759"/>
<evidence type="ECO:0000256" key="6">
    <source>
        <dbReference type="ARBA" id="ARBA00023043"/>
    </source>
</evidence>
<evidence type="ECO:0000256" key="1">
    <source>
        <dbReference type="ARBA" id="ARBA00004123"/>
    </source>
</evidence>
<accession>A0A2G9S0X4</accession>
<evidence type="ECO:0000256" key="10">
    <source>
        <dbReference type="ARBA" id="ARBA00056064"/>
    </source>
</evidence>
<dbReference type="InterPro" id="IPR036770">
    <property type="entry name" value="Ankyrin_rpt-contain_sf"/>
</dbReference>
<evidence type="ECO:0000256" key="14">
    <source>
        <dbReference type="PROSITE-ProRule" id="PRU00023"/>
    </source>
</evidence>
<dbReference type="GO" id="GO:0005634">
    <property type="term" value="C:nucleus"/>
    <property type="evidence" value="ECO:0007669"/>
    <property type="project" value="UniProtKB-SubCell"/>
</dbReference>
<dbReference type="Gene3D" id="1.25.40.20">
    <property type="entry name" value="Ankyrin repeat-containing domain"/>
    <property type="match status" value="1"/>
</dbReference>
<keyword evidence="16" id="KW-1185">Reference proteome</keyword>
<comment type="subunit">
    <text evidence="11">Interacts with CDK6.</text>
</comment>
<dbReference type="SMART" id="SM00248">
    <property type="entry name" value="ANK"/>
    <property type="match status" value="3"/>
</dbReference>
<evidence type="ECO:0000313" key="16">
    <source>
        <dbReference type="Proteomes" id="UP000228934"/>
    </source>
</evidence>
<dbReference type="InterPro" id="IPR050776">
    <property type="entry name" value="Ank_Repeat/CDKN_Inhibitor"/>
</dbReference>
<evidence type="ECO:0000256" key="12">
    <source>
        <dbReference type="ARBA" id="ARBA00070050"/>
    </source>
</evidence>
<dbReference type="Proteomes" id="UP000228934">
    <property type="component" value="Unassembled WGS sequence"/>
</dbReference>
<keyword evidence="8" id="KW-0131">Cell cycle</keyword>
<evidence type="ECO:0000256" key="4">
    <source>
        <dbReference type="ARBA" id="ARBA00022737"/>
    </source>
</evidence>
<gene>
    <name evidence="15" type="ORF">AB205_0053850</name>
</gene>
<evidence type="ECO:0000313" key="15">
    <source>
        <dbReference type="EMBL" id="PIO33828.1"/>
    </source>
</evidence>
<feature type="repeat" description="ANK" evidence="14">
    <location>
        <begin position="98"/>
        <end position="130"/>
    </location>
</feature>
<name>A0A2G9S0X4_AQUCT</name>
<evidence type="ECO:0000256" key="3">
    <source>
        <dbReference type="ARBA" id="ARBA00022490"/>
    </source>
</evidence>
<dbReference type="PROSITE" id="PS50297">
    <property type="entry name" value="ANK_REP_REGION"/>
    <property type="match status" value="1"/>
</dbReference>
<dbReference type="FunFam" id="1.25.40.20:FF:000169">
    <property type="entry name" value="Cyclin-dependent kinase 4 inhibitor D"/>
    <property type="match status" value="1"/>
</dbReference>
<dbReference type="GO" id="GO:1902807">
    <property type="term" value="P:negative regulation of cell cycle G1/S phase transition"/>
    <property type="evidence" value="ECO:0007669"/>
    <property type="project" value="UniProtKB-ARBA"/>
</dbReference>
<comment type="subcellular location">
    <subcellularLocation>
        <location evidence="2">Cytoplasm</location>
    </subcellularLocation>
    <subcellularLocation>
        <location evidence="1">Nucleus</location>
    </subcellularLocation>
</comment>
<dbReference type="AlphaFoldDB" id="A0A2G9S0X4"/>
<evidence type="ECO:0000256" key="8">
    <source>
        <dbReference type="ARBA" id="ARBA00023306"/>
    </source>
</evidence>
<keyword evidence="5" id="KW-0007">Acetylation</keyword>
<dbReference type="GO" id="GO:0019899">
    <property type="term" value="F:enzyme binding"/>
    <property type="evidence" value="ECO:0007669"/>
    <property type="project" value="UniProtKB-ARBA"/>
</dbReference>
<organism evidence="15 16">
    <name type="scientific">Aquarana catesbeiana</name>
    <name type="common">American bullfrog</name>
    <name type="synonym">Rana catesbeiana</name>
    <dbReference type="NCBI Taxonomy" id="8400"/>
    <lineage>
        <taxon>Eukaryota</taxon>
        <taxon>Metazoa</taxon>
        <taxon>Chordata</taxon>
        <taxon>Craniata</taxon>
        <taxon>Vertebrata</taxon>
        <taxon>Euteleostomi</taxon>
        <taxon>Amphibia</taxon>
        <taxon>Batrachia</taxon>
        <taxon>Anura</taxon>
        <taxon>Neobatrachia</taxon>
        <taxon>Ranoidea</taxon>
        <taxon>Ranidae</taxon>
        <taxon>Aquarana</taxon>
    </lineage>
</organism>
<dbReference type="PROSITE" id="PS50088">
    <property type="entry name" value="ANK_REPEAT"/>
    <property type="match status" value="1"/>
</dbReference>
<keyword evidence="7" id="KW-0539">Nucleus</keyword>
<dbReference type="Pfam" id="PF12796">
    <property type="entry name" value="Ank_2"/>
    <property type="match status" value="1"/>
</dbReference>
<evidence type="ECO:0000256" key="5">
    <source>
        <dbReference type="ARBA" id="ARBA00022990"/>
    </source>
</evidence>